<organism evidence="2 3">
    <name type="scientific">Archangium minus</name>
    <dbReference type="NCBI Taxonomy" id="83450"/>
    <lineage>
        <taxon>Bacteria</taxon>
        <taxon>Pseudomonadati</taxon>
        <taxon>Myxococcota</taxon>
        <taxon>Myxococcia</taxon>
        <taxon>Myxococcales</taxon>
        <taxon>Cystobacterineae</taxon>
        <taxon>Archangiaceae</taxon>
        <taxon>Archangium</taxon>
    </lineage>
</organism>
<evidence type="ECO:0000313" key="2">
    <source>
        <dbReference type="EMBL" id="WNG44043.1"/>
    </source>
</evidence>
<keyword evidence="1" id="KW-0472">Membrane</keyword>
<reference evidence="2 3" key="1">
    <citation type="submission" date="2019-08" db="EMBL/GenBank/DDBJ databases">
        <title>Archangium and Cystobacter genomes.</title>
        <authorList>
            <person name="Chen I.-C.K."/>
            <person name="Wielgoss S."/>
        </authorList>
    </citation>
    <scope>NUCLEOTIDE SEQUENCE [LARGE SCALE GENOMIC DNA]</scope>
    <source>
        <strain evidence="2 3">Cbm 6</strain>
    </source>
</reference>
<feature type="transmembrane region" description="Helical" evidence="1">
    <location>
        <begin position="94"/>
        <end position="112"/>
    </location>
</feature>
<accession>A0ABY9WK76</accession>
<keyword evidence="3" id="KW-1185">Reference proteome</keyword>
<dbReference type="RefSeq" id="WP_395816092.1">
    <property type="nucleotide sequence ID" value="NZ_CP043494.1"/>
</dbReference>
<dbReference type="Proteomes" id="UP001611383">
    <property type="component" value="Chromosome"/>
</dbReference>
<dbReference type="EMBL" id="CP043494">
    <property type="protein sequence ID" value="WNG44043.1"/>
    <property type="molecule type" value="Genomic_DNA"/>
</dbReference>
<name>A0ABY9WK76_9BACT</name>
<keyword evidence="1" id="KW-1133">Transmembrane helix</keyword>
<evidence type="ECO:0000313" key="3">
    <source>
        <dbReference type="Proteomes" id="UP001611383"/>
    </source>
</evidence>
<sequence length="117" mass="12748">MDDARLQRALGWGSLGSGLVLLAFANRVCRLLQLRGRSMHVRAAGLRDVVIGLGIVTRRDRRPWLWARSVSDAFDSAWLWKTARERPRGAGRRAALAAGGLGLTLIDFAAVLTPKGS</sequence>
<proteinExistence type="predicted"/>
<gene>
    <name evidence="2" type="ORF">F0U60_07995</name>
</gene>
<keyword evidence="1" id="KW-0812">Transmembrane</keyword>
<protein>
    <submittedName>
        <fullName evidence="2">Uncharacterized protein</fullName>
    </submittedName>
</protein>
<evidence type="ECO:0000256" key="1">
    <source>
        <dbReference type="SAM" id="Phobius"/>
    </source>
</evidence>
<feature type="transmembrane region" description="Helical" evidence="1">
    <location>
        <begin position="12"/>
        <end position="29"/>
    </location>
</feature>